<sequence length="188" mass="19506">MSPFTSFVSRKVLGAVAAFAVFAASLAGFLLAHSVAAGAAAGSGTAASQTAEVFDAALADPSSAGSGAVASADPAGRAKLRADLRAAFRLQGDARRAALAEIRAKALAGDYGPAIQRRAERRDIRHDLLFSLLPDNLQQDLQALQAAPADQRKQMRADIMTKALAGEYGPDVQQAAERLRALHHATTS</sequence>
<proteinExistence type="predicted"/>
<dbReference type="Proteomes" id="UP000279994">
    <property type="component" value="Unassembled WGS sequence"/>
</dbReference>
<reference evidence="2 3" key="1">
    <citation type="submission" date="2018-11" db="EMBL/GenBank/DDBJ databases">
        <authorList>
            <person name="Li F."/>
        </authorList>
    </citation>
    <scope>NUCLEOTIDE SEQUENCE [LARGE SCALE GENOMIC DNA]</scope>
    <source>
        <strain evidence="2 3">Gsoil 818</strain>
    </source>
</reference>
<protein>
    <recommendedName>
        <fullName evidence="4">Periplasmic heavy metal sensor</fullName>
    </recommendedName>
</protein>
<feature type="signal peptide" evidence="1">
    <location>
        <begin position="1"/>
        <end position="39"/>
    </location>
</feature>
<dbReference type="RefSeq" id="WP_123224486.1">
    <property type="nucleotide sequence ID" value="NZ_RJSF01000044.1"/>
</dbReference>
<name>A0A3N0GJU2_9ACTN</name>
<evidence type="ECO:0008006" key="4">
    <source>
        <dbReference type="Google" id="ProtNLM"/>
    </source>
</evidence>
<dbReference type="EMBL" id="RJSF01000044">
    <property type="protein sequence ID" value="RNM12723.1"/>
    <property type="molecule type" value="Genomic_DNA"/>
</dbReference>
<accession>A0A3N0GJU2</accession>
<dbReference type="AlphaFoldDB" id="A0A3N0GJU2"/>
<keyword evidence="1" id="KW-0732">Signal</keyword>
<comment type="caution">
    <text evidence="2">The sequence shown here is derived from an EMBL/GenBank/DDBJ whole genome shotgun (WGS) entry which is preliminary data.</text>
</comment>
<organism evidence="2 3">
    <name type="scientific">Nocardioides pocheonensis</name>
    <dbReference type="NCBI Taxonomy" id="661485"/>
    <lineage>
        <taxon>Bacteria</taxon>
        <taxon>Bacillati</taxon>
        <taxon>Actinomycetota</taxon>
        <taxon>Actinomycetes</taxon>
        <taxon>Propionibacteriales</taxon>
        <taxon>Nocardioidaceae</taxon>
        <taxon>Nocardioides</taxon>
    </lineage>
</organism>
<gene>
    <name evidence="2" type="ORF">EFL26_19230</name>
</gene>
<evidence type="ECO:0000256" key="1">
    <source>
        <dbReference type="SAM" id="SignalP"/>
    </source>
</evidence>
<evidence type="ECO:0000313" key="3">
    <source>
        <dbReference type="Proteomes" id="UP000279994"/>
    </source>
</evidence>
<evidence type="ECO:0000313" key="2">
    <source>
        <dbReference type="EMBL" id="RNM12723.1"/>
    </source>
</evidence>
<keyword evidence="3" id="KW-1185">Reference proteome</keyword>
<feature type="chain" id="PRO_5018215123" description="Periplasmic heavy metal sensor" evidence="1">
    <location>
        <begin position="40"/>
        <end position="188"/>
    </location>
</feature>